<keyword evidence="2 5" id="KW-0808">Transferase</keyword>
<evidence type="ECO:0000256" key="1">
    <source>
        <dbReference type="ARBA" id="ARBA00004370"/>
    </source>
</evidence>
<name>A0A6N6RM15_9FLAO</name>
<dbReference type="SUPFAM" id="SSF53448">
    <property type="entry name" value="Nucleotide-diphospho-sugar transferases"/>
    <property type="match status" value="1"/>
</dbReference>
<dbReference type="GO" id="GO:0009103">
    <property type="term" value="P:lipopolysaccharide biosynthetic process"/>
    <property type="evidence" value="ECO:0007669"/>
    <property type="project" value="UniProtKB-UniRule"/>
</dbReference>
<comment type="subcellular location">
    <subcellularLocation>
        <location evidence="5">Cytoplasm</location>
    </subcellularLocation>
    <subcellularLocation>
        <location evidence="1">Membrane</location>
    </subcellularLocation>
</comment>
<evidence type="ECO:0000256" key="5">
    <source>
        <dbReference type="HAMAP-Rule" id="MF_00057"/>
    </source>
</evidence>
<keyword evidence="7" id="KW-1185">Reference proteome</keyword>
<keyword evidence="3 5" id="KW-0548">Nucleotidyltransferase</keyword>
<dbReference type="FunFam" id="3.90.550.10:FF:000011">
    <property type="entry name" value="3-deoxy-manno-octulosonate cytidylyltransferase"/>
    <property type="match status" value="1"/>
</dbReference>
<dbReference type="NCBIfam" id="NF009905">
    <property type="entry name" value="PRK13368.1"/>
    <property type="match status" value="1"/>
</dbReference>
<dbReference type="InterPro" id="IPR003329">
    <property type="entry name" value="Cytidylyl_trans"/>
</dbReference>
<dbReference type="GO" id="GO:0008690">
    <property type="term" value="F:3-deoxy-manno-octulosonate cytidylyltransferase activity"/>
    <property type="evidence" value="ECO:0007669"/>
    <property type="project" value="UniProtKB-UniRule"/>
</dbReference>
<dbReference type="EC" id="2.7.7.38" evidence="5"/>
<dbReference type="CDD" id="cd02517">
    <property type="entry name" value="CMP-KDO-Synthetase"/>
    <property type="match status" value="1"/>
</dbReference>
<comment type="catalytic activity">
    <reaction evidence="5">
        <text>3-deoxy-alpha-D-manno-oct-2-ulosonate + CTP = CMP-3-deoxy-beta-D-manno-octulosonate + diphosphate</text>
        <dbReference type="Rhea" id="RHEA:23448"/>
        <dbReference type="ChEBI" id="CHEBI:33019"/>
        <dbReference type="ChEBI" id="CHEBI:37563"/>
        <dbReference type="ChEBI" id="CHEBI:85986"/>
        <dbReference type="ChEBI" id="CHEBI:85987"/>
        <dbReference type="EC" id="2.7.7.38"/>
    </reaction>
</comment>
<sequence>MKTLAIIPARYASTRFPGKPLIDLVGKSMIRRVYERASMGADHVLVATDDERIIEEVKSFNGNVIMTASHHTTGTNRCLEAYEKYSRESGETAEIVINVQGDEPMLNPASLRTLIHPFNNPECEMSTLVRPVTNTETLSNPNNVFVTLDQNGRALYFSRHPIPYVRGAEMEEWLNKADFYQHIGLYAFRPQALRSFASMAMGDLERAESLEQLRWLEGGRNIFCGIVNETSVSVDTPEDADVVRALLES</sequence>
<dbReference type="GO" id="GO:0033468">
    <property type="term" value="P:CMP-keto-3-deoxy-D-manno-octulosonic acid biosynthetic process"/>
    <property type="evidence" value="ECO:0007669"/>
    <property type="project" value="UniProtKB-UniRule"/>
</dbReference>
<dbReference type="InterPro" id="IPR029044">
    <property type="entry name" value="Nucleotide-diphossugar_trans"/>
</dbReference>
<dbReference type="GO" id="GO:0005829">
    <property type="term" value="C:cytosol"/>
    <property type="evidence" value="ECO:0007669"/>
    <property type="project" value="TreeGrafter"/>
</dbReference>
<dbReference type="PANTHER" id="PTHR42866">
    <property type="entry name" value="3-DEOXY-MANNO-OCTULOSONATE CYTIDYLYLTRANSFERASE"/>
    <property type="match status" value="1"/>
</dbReference>
<dbReference type="InterPro" id="IPR004528">
    <property type="entry name" value="KdsB"/>
</dbReference>
<protein>
    <recommendedName>
        <fullName evidence="5">3-deoxy-manno-octulosonate cytidylyltransferase</fullName>
        <ecNumber evidence="5">2.7.7.38</ecNumber>
    </recommendedName>
    <alternativeName>
        <fullName evidence="5">CMP-2-keto-3-deoxyoctulosonic acid synthase</fullName>
        <shortName evidence="5">CKS</shortName>
        <shortName evidence="5">CMP-KDO synthase</shortName>
    </alternativeName>
</protein>
<dbReference type="HAMAP" id="MF_00057">
    <property type="entry name" value="KdsB"/>
    <property type="match status" value="1"/>
</dbReference>
<evidence type="ECO:0000313" key="6">
    <source>
        <dbReference type="EMBL" id="KAB2814627.1"/>
    </source>
</evidence>
<dbReference type="OrthoDB" id="9815559at2"/>
<dbReference type="NCBIfam" id="TIGR00466">
    <property type="entry name" value="kdsB"/>
    <property type="match status" value="1"/>
</dbReference>
<evidence type="ECO:0000256" key="3">
    <source>
        <dbReference type="ARBA" id="ARBA00022695"/>
    </source>
</evidence>
<dbReference type="UniPathway" id="UPA00358">
    <property type="reaction ID" value="UER00476"/>
</dbReference>
<dbReference type="Gene3D" id="3.90.550.10">
    <property type="entry name" value="Spore Coat Polysaccharide Biosynthesis Protein SpsA, Chain A"/>
    <property type="match status" value="1"/>
</dbReference>
<dbReference type="NCBIfam" id="NF003952">
    <property type="entry name" value="PRK05450.1-5"/>
    <property type="match status" value="1"/>
</dbReference>
<dbReference type="Proteomes" id="UP000468650">
    <property type="component" value="Unassembled WGS sequence"/>
</dbReference>
<keyword evidence="4 5" id="KW-0448">Lipopolysaccharide biosynthesis</keyword>
<evidence type="ECO:0000313" key="7">
    <source>
        <dbReference type="Proteomes" id="UP000468650"/>
    </source>
</evidence>
<comment type="caution">
    <text evidence="6">The sequence shown here is derived from an EMBL/GenBank/DDBJ whole genome shotgun (WGS) entry which is preliminary data.</text>
</comment>
<keyword evidence="5" id="KW-0963">Cytoplasm</keyword>
<gene>
    <name evidence="5 6" type="primary">kdsB</name>
    <name evidence="6" type="ORF">F8C67_02480</name>
</gene>
<dbReference type="EMBL" id="WBVO01000001">
    <property type="protein sequence ID" value="KAB2814627.1"/>
    <property type="molecule type" value="Genomic_DNA"/>
</dbReference>
<organism evidence="6 7">
    <name type="scientific">Phaeocystidibacter luteus</name>
    <dbReference type="NCBI Taxonomy" id="911197"/>
    <lineage>
        <taxon>Bacteria</taxon>
        <taxon>Pseudomonadati</taxon>
        <taxon>Bacteroidota</taxon>
        <taxon>Flavobacteriia</taxon>
        <taxon>Flavobacteriales</taxon>
        <taxon>Phaeocystidibacteraceae</taxon>
        <taxon>Phaeocystidibacter</taxon>
    </lineage>
</organism>
<dbReference type="AlphaFoldDB" id="A0A6N6RM15"/>
<proteinExistence type="inferred from homology"/>
<accession>A0A6N6RM15</accession>
<comment type="similarity">
    <text evidence="5">Belongs to the KdsB family.</text>
</comment>
<evidence type="ECO:0000256" key="2">
    <source>
        <dbReference type="ARBA" id="ARBA00022679"/>
    </source>
</evidence>
<evidence type="ECO:0000256" key="4">
    <source>
        <dbReference type="ARBA" id="ARBA00022985"/>
    </source>
</evidence>
<reference evidence="6 7" key="1">
    <citation type="submission" date="2019-09" db="EMBL/GenBank/DDBJ databases">
        <title>Genomes of family Cryomorphaceae.</title>
        <authorList>
            <person name="Bowman J.P."/>
        </authorList>
    </citation>
    <scope>NUCLEOTIDE SEQUENCE [LARGE SCALE GENOMIC DNA]</scope>
    <source>
        <strain evidence="6 7">LMG 25704</strain>
    </source>
</reference>
<comment type="pathway">
    <text evidence="5">Nucleotide-sugar biosynthesis; CMP-3-deoxy-D-manno-octulosonate biosynthesis; CMP-3-deoxy-D-manno-octulosonate from 3-deoxy-D-manno-octulosonate and CTP: step 1/1.</text>
</comment>
<dbReference type="PANTHER" id="PTHR42866:SF2">
    <property type="entry name" value="3-DEOXY-MANNO-OCTULOSONATE CYTIDYLYLTRANSFERASE, MITOCHONDRIAL"/>
    <property type="match status" value="1"/>
</dbReference>
<dbReference type="RefSeq" id="WP_151666206.1">
    <property type="nucleotide sequence ID" value="NZ_WBVO01000001.1"/>
</dbReference>
<dbReference type="Pfam" id="PF02348">
    <property type="entry name" value="CTP_transf_3"/>
    <property type="match status" value="1"/>
</dbReference>
<dbReference type="GO" id="GO:0016020">
    <property type="term" value="C:membrane"/>
    <property type="evidence" value="ECO:0007669"/>
    <property type="project" value="UniProtKB-SubCell"/>
</dbReference>
<dbReference type="NCBIfam" id="NF003950">
    <property type="entry name" value="PRK05450.1-3"/>
    <property type="match status" value="1"/>
</dbReference>
<comment type="function">
    <text evidence="5">Activates KDO (a required 8-carbon sugar) for incorporation into bacterial lipopolysaccharide in Gram-negative bacteria.</text>
</comment>